<comment type="caution">
    <text evidence="1">The sequence shown here is derived from an EMBL/GenBank/DDBJ whole genome shotgun (WGS) entry which is preliminary data.</text>
</comment>
<evidence type="ECO:0000313" key="1">
    <source>
        <dbReference type="EMBL" id="MBM2613958.1"/>
    </source>
</evidence>
<protein>
    <submittedName>
        <fullName evidence="1">Uncharacterized protein</fullName>
    </submittedName>
</protein>
<accession>A0ABS2A3V2</accession>
<name>A0ABS2A3V2_9ACTN</name>
<proteinExistence type="predicted"/>
<reference evidence="1 2" key="1">
    <citation type="submission" date="2021-01" db="EMBL/GenBank/DDBJ databases">
        <title>Actinoplanes sp. nov. LDG1-06 isolated from lichen.</title>
        <authorList>
            <person name="Saeng-In P."/>
            <person name="Phongsopitanun W."/>
            <person name="Kanchanasin P."/>
            <person name="Yuki M."/>
            <person name="Kudo T."/>
            <person name="Ohkuma M."/>
            <person name="Tanasupawat S."/>
        </authorList>
    </citation>
    <scope>NUCLEOTIDE SEQUENCE [LARGE SCALE GENOMIC DNA]</scope>
    <source>
        <strain evidence="1 2">LDG1-06</strain>
    </source>
</reference>
<gene>
    <name evidence="1" type="ORF">JIG36_00115</name>
</gene>
<organism evidence="1 2">
    <name type="scientific">Paractinoplanes ovalisporus</name>
    <dbReference type="NCBI Taxonomy" id="2810368"/>
    <lineage>
        <taxon>Bacteria</taxon>
        <taxon>Bacillati</taxon>
        <taxon>Actinomycetota</taxon>
        <taxon>Actinomycetes</taxon>
        <taxon>Micromonosporales</taxon>
        <taxon>Micromonosporaceae</taxon>
        <taxon>Paractinoplanes</taxon>
    </lineage>
</organism>
<dbReference type="Proteomes" id="UP000632138">
    <property type="component" value="Unassembled WGS sequence"/>
</dbReference>
<evidence type="ECO:0000313" key="2">
    <source>
        <dbReference type="Proteomes" id="UP000632138"/>
    </source>
</evidence>
<sequence>MGPYDWRSAARRIDALAVGDSAEELVRVVADLYGAGLERILEVLHEQGALTDEVAAALAGDDLVTGLLLVHGLHPYDAKTRITAALEGTGVEVVEVTADGVCRLRLPAGHPPHGLQQTVEAVAPEVTRIETEQPPPVIPVSSLFSRVGGSS</sequence>
<keyword evidence="2" id="KW-1185">Reference proteome</keyword>
<dbReference type="EMBL" id="JAENHP010000001">
    <property type="protein sequence ID" value="MBM2613958.1"/>
    <property type="molecule type" value="Genomic_DNA"/>
</dbReference>
<dbReference type="RefSeq" id="WP_203373888.1">
    <property type="nucleotide sequence ID" value="NZ_JAENHP010000001.1"/>
</dbReference>